<evidence type="ECO:0000313" key="5">
    <source>
        <dbReference type="EMBL" id="AFD06919.1"/>
    </source>
</evidence>
<dbReference type="RefSeq" id="WP_014680146.1">
    <property type="nucleotide sequence ID" value="NC_017770.1"/>
</dbReference>
<sequence>MLISETDLILNPDGSVYHLNLFPEDIADTIITVGDLERVGEVSKYFDKIELKKNKREFVTHTGSIGNKRITVISTGIGTDNIDIVFNELDALVNVDFQERIEKKVHRSLDIIRIGTSGSLQPDIPMDTLLFTTYGIGFDNLMRYYEYENSNTELTILEALNEQLSFSPYVFSADKTLKSKLSEGMLEGMTVTCSGFYAPQGRTIRVPNRHPDFITKLQQFTYNGSRITNLEMETAGILGMAKVLGHKACSINAILAARLEKKFSKNPSAIVEKAIKLVLERLTA</sequence>
<dbReference type="CDD" id="cd00436">
    <property type="entry name" value="UP_TbUP-like"/>
    <property type="match status" value="1"/>
</dbReference>
<accession>H8KW16</accession>
<organism evidence="5 6">
    <name type="scientific">Solitalea canadensis (strain ATCC 29591 / DSM 3403 / JCM 21819 / LMG 8368 / NBRC 15130 / NCIMB 12057 / USAM 9D)</name>
    <name type="common">Flexibacter canadensis</name>
    <dbReference type="NCBI Taxonomy" id="929556"/>
    <lineage>
        <taxon>Bacteria</taxon>
        <taxon>Pseudomonadati</taxon>
        <taxon>Bacteroidota</taxon>
        <taxon>Sphingobacteriia</taxon>
        <taxon>Sphingobacteriales</taxon>
        <taxon>Sphingobacteriaceae</taxon>
        <taxon>Solitalea</taxon>
    </lineage>
</organism>
<dbReference type="Proteomes" id="UP000007590">
    <property type="component" value="Chromosome"/>
</dbReference>
<dbReference type="eggNOG" id="COG2820">
    <property type="taxonomic scope" value="Bacteria"/>
</dbReference>
<dbReference type="InterPro" id="IPR035994">
    <property type="entry name" value="Nucleoside_phosphorylase_sf"/>
</dbReference>
<name>H8KW16_SOLCM</name>
<dbReference type="InterPro" id="IPR000845">
    <property type="entry name" value="Nucleoside_phosphorylase_d"/>
</dbReference>
<dbReference type="GO" id="GO:0005829">
    <property type="term" value="C:cytosol"/>
    <property type="evidence" value="ECO:0007669"/>
    <property type="project" value="TreeGrafter"/>
</dbReference>
<evidence type="ECO:0000256" key="2">
    <source>
        <dbReference type="ARBA" id="ARBA00021980"/>
    </source>
</evidence>
<dbReference type="STRING" id="929556.Solca_1858"/>
<reference evidence="5" key="1">
    <citation type="submission" date="2012-02" db="EMBL/GenBank/DDBJ databases">
        <title>The complete genome of Solitalea canadensis DSM 3403.</title>
        <authorList>
            <consortium name="US DOE Joint Genome Institute (JGI-PGF)"/>
            <person name="Lucas S."/>
            <person name="Copeland A."/>
            <person name="Lapidus A."/>
            <person name="Glavina del Rio T."/>
            <person name="Dalin E."/>
            <person name="Tice H."/>
            <person name="Bruce D."/>
            <person name="Goodwin L."/>
            <person name="Pitluck S."/>
            <person name="Peters L."/>
            <person name="Ovchinnikova G."/>
            <person name="Lu M."/>
            <person name="Kyrpides N."/>
            <person name="Mavromatis K."/>
            <person name="Ivanova N."/>
            <person name="Brettin T."/>
            <person name="Detter J.C."/>
            <person name="Han C."/>
            <person name="Larimer F."/>
            <person name="Land M."/>
            <person name="Hauser L."/>
            <person name="Markowitz V."/>
            <person name="Cheng J.-F."/>
            <person name="Hugenholtz P."/>
            <person name="Woyke T."/>
            <person name="Wu D."/>
            <person name="Spring S."/>
            <person name="Schroeder M."/>
            <person name="Kopitz M."/>
            <person name="Brambilla E."/>
            <person name="Klenk H.-P."/>
            <person name="Eisen J.A."/>
        </authorList>
    </citation>
    <scope>NUCLEOTIDE SEQUENCE</scope>
    <source>
        <strain evidence="5">DSM 3403</strain>
    </source>
</reference>
<dbReference type="AlphaFoldDB" id="H8KW16"/>
<dbReference type="GO" id="GO:0009116">
    <property type="term" value="P:nucleoside metabolic process"/>
    <property type="evidence" value="ECO:0007669"/>
    <property type="project" value="InterPro"/>
</dbReference>
<dbReference type="EC" id="2.4.2.3" evidence="1"/>
<keyword evidence="6" id="KW-1185">Reference proteome</keyword>
<dbReference type="EMBL" id="CP003349">
    <property type="protein sequence ID" value="AFD06919.1"/>
    <property type="molecule type" value="Genomic_DNA"/>
</dbReference>
<dbReference type="KEGG" id="scn:Solca_1858"/>
<evidence type="ECO:0000259" key="4">
    <source>
        <dbReference type="Pfam" id="PF01048"/>
    </source>
</evidence>
<dbReference type="OrthoDB" id="9772602at2"/>
<evidence type="ECO:0000256" key="3">
    <source>
        <dbReference type="ARBA" id="ARBA00048447"/>
    </source>
</evidence>
<dbReference type="GO" id="GO:0004850">
    <property type="term" value="F:uridine phosphorylase activity"/>
    <property type="evidence" value="ECO:0007669"/>
    <property type="project" value="UniProtKB-EC"/>
</dbReference>
<dbReference type="Gene3D" id="3.40.50.1580">
    <property type="entry name" value="Nucleoside phosphorylase domain"/>
    <property type="match status" value="1"/>
</dbReference>
<dbReference type="Pfam" id="PF01048">
    <property type="entry name" value="PNP_UDP_1"/>
    <property type="match status" value="1"/>
</dbReference>
<evidence type="ECO:0000256" key="1">
    <source>
        <dbReference type="ARBA" id="ARBA00011888"/>
    </source>
</evidence>
<gene>
    <name evidence="5" type="ordered locus">Solca_1858</name>
</gene>
<dbReference type="SUPFAM" id="SSF53167">
    <property type="entry name" value="Purine and uridine phosphorylases"/>
    <property type="match status" value="1"/>
</dbReference>
<evidence type="ECO:0000313" key="6">
    <source>
        <dbReference type="Proteomes" id="UP000007590"/>
    </source>
</evidence>
<protein>
    <recommendedName>
        <fullName evidence="2">Uridine phosphorylase</fullName>
        <ecNumber evidence="1">2.4.2.3</ecNumber>
    </recommendedName>
</protein>
<proteinExistence type="predicted"/>
<dbReference type="PANTHER" id="PTHR43691">
    <property type="entry name" value="URIDINE PHOSPHORYLASE"/>
    <property type="match status" value="1"/>
</dbReference>
<feature type="domain" description="Nucleoside phosphorylase" evidence="4">
    <location>
        <begin position="30"/>
        <end position="267"/>
    </location>
</feature>
<dbReference type="HOGENOM" id="CLU_075954_0_0_10"/>
<dbReference type="PANTHER" id="PTHR43691:SF11">
    <property type="entry name" value="FI09636P-RELATED"/>
    <property type="match status" value="1"/>
</dbReference>
<comment type="catalytic activity">
    <reaction evidence="3">
        <text>uridine + phosphate = alpha-D-ribose 1-phosphate + uracil</text>
        <dbReference type="Rhea" id="RHEA:24388"/>
        <dbReference type="ChEBI" id="CHEBI:16704"/>
        <dbReference type="ChEBI" id="CHEBI:17568"/>
        <dbReference type="ChEBI" id="CHEBI:43474"/>
        <dbReference type="ChEBI" id="CHEBI:57720"/>
        <dbReference type="EC" id="2.4.2.3"/>
    </reaction>
</comment>